<gene>
    <name evidence="1" type="ORF">NITMOv2_1266</name>
</gene>
<evidence type="ECO:0000313" key="1">
    <source>
        <dbReference type="EMBL" id="ALA57694.1"/>
    </source>
</evidence>
<dbReference type="AlphaFoldDB" id="A0A0K2G9Z6"/>
<reference evidence="1 2" key="1">
    <citation type="journal article" date="2015" name="Proc. Natl. Acad. Sci. U.S.A.">
        <title>Expanded metabolic versatility of ubiquitous nitrite-oxidizing bacteria from the genus Nitrospira.</title>
        <authorList>
            <person name="Koch H."/>
            <person name="Lucker S."/>
            <person name="Albertsen M."/>
            <person name="Kitzinger K."/>
            <person name="Herbold C."/>
            <person name="Spieck E."/>
            <person name="Nielsen P.H."/>
            <person name="Wagner M."/>
            <person name="Daims H."/>
        </authorList>
    </citation>
    <scope>NUCLEOTIDE SEQUENCE [LARGE SCALE GENOMIC DNA]</scope>
    <source>
        <strain evidence="1 2">NSP M-1</strain>
    </source>
</reference>
<dbReference type="EMBL" id="CP011801">
    <property type="protein sequence ID" value="ALA57694.1"/>
    <property type="molecule type" value="Genomic_DNA"/>
</dbReference>
<evidence type="ECO:0000313" key="2">
    <source>
        <dbReference type="Proteomes" id="UP000069205"/>
    </source>
</evidence>
<accession>A0A0K2G9Z6</accession>
<sequence length="322" mass="35269">MWARRSIVEPAKDNVFSFLGGAMSMFERRRGSGAVCGVILAGSLLVGSLGHAQEVDVLTPRVTEDLMDTKKHPVTVTMALQADSFFGFNPQVYGTYGLTENVALAFNFTYWTMISGVGVHDANPWLETDIGLSLTFLDKRLAITPMIGFVHGQLLSSRGGFFPNGGGSVNERTTAFEGAVPNITVNYIDKYVEGEFYLGYYKAIRSEGGSPGDTGPTCTPVPAAGGNCLGPTQGGARGTWDFLHYWANVGYRVNSMFSLGVHYEHLLTTRDNSAPGAQQDYYRWLGPYVELKLAGGMAFRFTTGHDFTDNQDFYKLKFTKTF</sequence>
<keyword evidence="2" id="KW-1185">Reference proteome</keyword>
<dbReference type="InterPro" id="IPR046620">
    <property type="entry name" value="DUF6733"/>
</dbReference>
<dbReference type="KEGG" id="nmv:NITMOv2_1266"/>
<dbReference type="Proteomes" id="UP000069205">
    <property type="component" value="Chromosome"/>
</dbReference>
<name>A0A0K2G9Z6_NITMO</name>
<proteinExistence type="predicted"/>
<dbReference type="Pfam" id="PF20507">
    <property type="entry name" value="DUF6733"/>
    <property type="match status" value="2"/>
</dbReference>
<dbReference type="STRING" id="42253.NITMOv2_1266"/>
<protein>
    <submittedName>
        <fullName evidence="1">Uncharacterized protein</fullName>
    </submittedName>
</protein>
<organism evidence="1 2">
    <name type="scientific">Nitrospira moscoviensis</name>
    <dbReference type="NCBI Taxonomy" id="42253"/>
    <lineage>
        <taxon>Bacteria</taxon>
        <taxon>Pseudomonadati</taxon>
        <taxon>Nitrospirota</taxon>
        <taxon>Nitrospiria</taxon>
        <taxon>Nitrospirales</taxon>
        <taxon>Nitrospiraceae</taxon>
        <taxon>Nitrospira</taxon>
    </lineage>
</organism>
<dbReference type="PATRIC" id="fig|42253.5.peg.1247"/>